<evidence type="ECO:0000313" key="2">
    <source>
        <dbReference type="Proteomes" id="UP000221438"/>
    </source>
</evidence>
<accession>A0A2A8TVQ6</accession>
<evidence type="ECO:0000313" key="1">
    <source>
        <dbReference type="EMBL" id="PGQ05799.1"/>
    </source>
</evidence>
<comment type="caution">
    <text evidence="1">The sequence shown here is derived from an EMBL/GenBank/DDBJ whole genome shotgun (WGS) entry which is preliminary data.</text>
</comment>
<reference evidence="1 2" key="1">
    <citation type="submission" date="2017-09" db="EMBL/GenBank/DDBJ databases">
        <title>Large-scale bioinformatics analysis of Bacillus genomes uncovers conserved roles of natural products in bacterial physiology.</title>
        <authorList>
            <consortium name="Agbiome Team Llc"/>
            <person name="Bleich R.M."/>
            <person name="Grubbs K.J."/>
            <person name="Santa Maria K.C."/>
            <person name="Allen S.E."/>
            <person name="Farag S."/>
            <person name="Shank E.A."/>
            <person name="Bowers A."/>
        </authorList>
    </citation>
    <scope>NUCLEOTIDE SEQUENCE [LARGE SCALE GENOMIC DNA]</scope>
    <source>
        <strain evidence="1 2">AFS046104</strain>
    </source>
</reference>
<protein>
    <submittedName>
        <fullName evidence="1">Uncharacterized protein</fullName>
    </submittedName>
</protein>
<organism evidence="1 2">
    <name type="scientific">Bacillus cereus</name>
    <dbReference type="NCBI Taxonomy" id="1396"/>
    <lineage>
        <taxon>Bacteria</taxon>
        <taxon>Bacillati</taxon>
        <taxon>Bacillota</taxon>
        <taxon>Bacilli</taxon>
        <taxon>Bacillales</taxon>
        <taxon>Bacillaceae</taxon>
        <taxon>Bacillus</taxon>
        <taxon>Bacillus cereus group</taxon>
    </lineage>
</organism>
<name>A0A2A8TVQ6_BACCE</name>
<dbReference type="Proteomes" id="UP000221438">
    <property type="component" value="Unassembled WGS sequence"/>
</dbReference>
<dbReference type="EMBL" id="NUJQ01000043">
    <property type="protein sequence ID" value="PGQ05799.1"/>
    <property type="molecule type" value="Genomic_DNA"/>
</dbReference>
<dbReference type="AlphaFoldDB" id="A0A2A8TVQ6"/>
<gene>
    <name evidence="1" type="ORF">COA08_24920</name>
</gene>
<proteinExistence type="predicted"/>
<sequence length="69" mass="8133">MRFALLFEVSPTKRGFYTLRIYRISCRLRERFELPNAVVAGLYEILHTAEGTECWKNLGINGFREFDNC</sequence>